<feature type="non-terminal residue" evidence="2">
    <location>
        <position position="1"/>
    </location>
</feature>
<sequence length="49" mass="4898">TASTSLGNTVVSNTSAEVTVSTCTSEEETGEGEDATTACVVKSNTISID</sequence>
<protein>
    <submittedName>
        <fullName evidence="2">Uncharacterized protein</fullName>
    </submittedName>
</protein>
<organism evidence="2">
    <name type="scientific">marine metagenome</name>
    <dbReference type="NCBI Taxonomy" id="408172"/>
    <lineage>
        <taxon>unclassified sequences</taxon>
        <taxon>metagenomes</taxon>
        <taxon>ecological metagenomes</taxon>
    </lineage>
</organism>
<feature type="compositionally biased region" description="Low complexity" evidence="1">
    <location>
        <begin position="14"/>
        <end position="24"/>
    </location>
</feature>
<accession>A0A383CBW7</accession>
<reference evidence="2" key="1">
    <citation type="submission" date="2018-05" db="EMBL/GenBank/DDBJ databases">
        <authorList>
            <person name="Lanie J.A."/>
            <person name="Ng W.-L."/>
            <person name="Kazmierczak K.M."/>
            <person name="Andrzejewski T.M."/>
            <person name="Davidsen T.M."/>
            <person name="Wayne K.J."/>
            <person name="Tettelin H."/>
            <person name="Glass J.I."/>
            <person name="Rusch D."/>
            <person name="Podicherti R."/>
            <person name="Tsui H.-C.T."/>
            <person name="Winkler M.E."/>
        </authorList>
    </citation>
    <scope>NUCLEOTIDE SEQUENCE</scope>
</reference>
<feature type="compositionally biased region" description="Polar residues" evidence="1">
    <location>
        <begin position="1"/>
        <end position="13"/>
    </location>
</feature>
<dbReference type="EMBL" id="UINC01207689">
    <property type="protein sequence ID" value="SVE29886.1"/>
    <property type="molecule type" value="Genomic_DNA"/>
</dbReference>
<feature type="compositionally biased region" description="Acidic residues" evidence="1">
    <location>
        <begin position="25"/>
        <end position="34"/>
    </location>
</feature>
<proteinExistence type="predicted"/>
<gene>
    <name evidence="2" type="ORF">METZ01_LOCUS482740</name>
</gene>
<dbReference type="AlphaFoldDB" id="A0A383CBW7"/>
<name>A0A383CBW7_9ZZZZ</name>
<evidence type="ECO:0000256" key="1">
    <source>
        <dbReference type="SAM" id="MobiDB-lite"/>
    </source>
</evidence>
<feature type="region of interest" description="Disordered" evidence="1">
    <location>
        <begin position="1"/>
        <end position="36"/>
    </location>
</feature>
<evidence type="ECO:0000313" key="2">
    <source>
        <dbReference type="EMBL" id="SVE29886.1"/>
    </source>
</evidence>